<dbReference type="AlphaFoldDB" id="A0AA45WX23"/>
<dbReference type="PRINTS" id="PR00368">
    <property type="entry name" value="FADPNR"/>
</dbReference>
<evidence type="ECO:0000256" key="3">
    <source>
        <dbReference type="ARBA" id="ARBA00022827"/>
    </source>
</evidence>
<evidence type="ECO:0000313" key="6">
    <source>
        <dbReference type="EMBL" id="SMP61995.1"/>
    </source>
</evidence>
<dbReference type="PANTHER" id="PTHR43429:SF3">
    <property type="entry name" value="NITRITE REDUCTASE [NAD(P)H]"/>
    <property type="match status" value="1"/>
</dbReference>
<evidence type="ECO:0000259" key="4">
    <source>
        <dbReference type="Pfam" id="PF07992"/>
    </source>
</evidence>
<dbReference type="InterPro" id="IPR036188">
    <property type="entry name" value="FAD/NAD-bd_sf"/>
</dbReference>
<dbReference type="Pfam" id="PF18267">
    <property type="entry name" value="Rubredoxin_C"/>
    <property type="match status" value="1"/>
</dbReference>
<dbReference type="EMBL" id="FXUF01000009">
    <property type="protein sequence ID" value="SMP61995.1"/>
    <property type="molecule type" value="Genomic_DNA"/>
</dbReference>
<dbReference type="InterPro" id="IPR016156">
    <property type="entry name" value="FAD/NAD-linked_Rdtase_dimer_sf"/>
</dbReference>
<reference evidence="6" key="1">
    <citation type="submission" date="2017-05" db="EMBL/GenBank/DDBJ databases">
        <authorList>
            <person name="Varghese N."/>
            <person name="Submissions S."/>
        </authorList>
    </citation>
    <scope>NUCLEOTIDE SEQUENCE</scope>
    <source>
        <strain evidence="6">Su22</strain>
    </source>
</reference>
<dbReference type="Proteomes" id="UP001158066">
    <property type="component" value="Unassembled WGS sequence"/>
</dbReference>
<dbReference type="GO" id="GO:0016491">
    <property type="term" value="F:oxidoreductase activity"/>
    <property type="evidence" value="ECO:0007669"/>
    <property type="project" value="InterPro"/>
</dbReference>
<evidence type="ECO:0000259" key="5">
    <source>
        <dbReference type="Pfam" id="PF18267"/>
    </source>
</evidence>
<dbReference type="Pfam" id="PF07992">
    <property type="entry name" value="Pyr_redox_2"/>
    <property type="match status" value="1"/>
</dbReference>
<dbReference type="InterPro" id="IPR041575">
    <property type="entry name" value="Rubredoxin_C"/>
</dbReference>
<dbReference type="PANTHER" id="PTHR43429">
    <property type="entry name" value="PYRIDINE NUCLEOTIDE-DISULFIDE OXIDOREDUCTASE DOMAIN-CONTAINING"/>
    <property type="match status" value="1"/>
</dbReference>
<dbReference type="SUPFAM" id="SSF51905">
    <property type="entry name" value="FAD/NAD(P)-binding domain"/>
    <property type="match status" value="1"/>
</dbReference>
<evidence type="ECO:0000256" key="2">
    <source>
        <dbReference type="ARBA" id="ARBA00022630"/>
    </source>
</evidence>
<feature type="domain" description="FAD/NAD(P)-binding" evidence="4">
    <location>
        <begin position="6"/>
        <end position="296"/>
    </location>
</feature>
<keyword evidence="3" id="KW-0274">FAD</keyword>
<dbReference type="Gene3D" id="3.50.50.60">
    <property type="entry name" value="FAD/NAD(P)-binding domain"/>
    <property type="match status" value="2"/>
</dbReference>
<proteinExistence type="predicted"/>
<gene>
    <name evidence="6" type="ORF">SAMN06296020_109137</name>
</gene>
<evidence type="ECO:0000313" key="7">
    <source>
        <dbReference type="Proteomes" id="UP001158066"/>
    </source>
</evidence>
<protein>
    <submittedName>
        <fullName evidence="6">Nitrite reductase (NADH) large subunit</fullName>
    </submittedName>
</protein>
<name>A0AA45WX23_9CLOT</name>
<sequence length="401" mass="44660">MSEILKYVIIGNGIAGLSAAEEIRKRDEKGTITMVTSENILTYYRVKLSHYIGTAFDDKQMLVHDEKWYQDRNIDVILNQIAEEIKVKENRIRLDNGTELTYDRLLLANGSRPFVPPVNGRYKGGIFALRTIKDLKYMQQYFSICNDITIIGGGLLGLEAAWAIKSSGKNVNVIEFFPYLLPKQLDEPLSAKLLQKLEGKGLNFYLGSAVEEITGDTEADGIKMKDGSEFKTDAVIFSSGVRSSLDLVQDTGIAFDIGVKVNKYLRTNIDNIYAAGDIAEVDGVVLGLWSTAMAQGKAAGQNMAGDLVEYKLAQPFTMLTIAGINVFSAGNIQEYDMTLEHTEEKKEHYYKIYLTNHKITGGILMGDTSHAPKFKKAINDNINVEQLMEKGMGCWEIINSF</sequence>
<dbReference type="InterPro" id="IPR023753">
    <property type="entry name" value="FAD/NAD-binding_dom"/>
</dbReference>
<comment type="cofactor">
    <cofactor evidence="1">
        <name>FAD</name>
        <dbReference type="ChEBI" id="CHEBI:57692"/>
    </cofactor>
</comment>
<comment type="caution">
    <text evidence="6">The sequence shown here is derived from an EMBL/GenBank/DDBJ whole genome shotgun (WGS) entry which is preliminary data.</text>
</comment>
<dbReference type="Gene3D" id="3.30.390.30">
    <property type="match status" value="1"/>
</dbReference>
<dbReference type="InterPro" id="IPR050260">
    <property type="entry name" value="FAD-bd_OxRdtase"/>
</dbReference>
<dbReference type="PRINTS" id="PR00411">
    <property type="entry name" value="PNDRDTASEI"/>
</dbReference>
<keyword evidence="7" id="KW-1185">Reference proteome</keyword>
<dbReference type="RefSeq" id="WP_283409790.1">
    <property type="nucleotide sequence ID" value="NZ_FXUF01000009.1"/>
</dbReference>
<accession>A0AA45WX23</accession>
<evidence type="ECO:0000256" key="1">
    <source>
        <dbReference type="ARBA" id="ARBA00001974"/>
    </source>
</evidence>
<feature type="domain" description="NADH-rubredoxin oxidoreductase C-terminal" evidence="5">
    <location>
        <begin position="315"/>
        <end position="381"/>
    </location>
</feature>
<keyword evidence="2" id="KW-0285">Flavoprotein</keyword>
<organism evidence="6 7">
    <name type="scientific">Anoxynatronum buryatiense</name>
    <dbReference type="NCBI Taxonomy" id="489973"/>
    <lineage>
        <taxon>Bacteria</taxon>
        <taxon>Bacillati</taxon>
        <taxon>Bacillota</taxon>
        <taxon>Clostridia</taxon>
        <taxon>Eubacteriales</taxon>
        <taxon>Clostridiaceae</taxon>
        <taxon>Anoxynatronum</taxon>
    </lineage>
</organism>